<dbReference type="Proteomes" id="UP001232493">
    <property type="component" value="Chromosome"/>
</dbReference>
<evidence type="ECO:0000256" key="2">
    <source>
        <dbReference type="PIRNR" id="PIRNR016661"/>
    </source>
</evidence>
<keyword evidence="2" id="KW-1003">Cell membrane</keyword>
<sequence>MKNKISLLGLFTAFLIVTSWIKIPTPFGVPFTLQVFGVILTIYFLKKDAWKAVLIYVLLGAIGLPVFAGFGGGISVIFGPTGGYIIGFLIATLVAYLPFNNIINGFLAIFIIYIFGVSGLMIKLDLSLIKAIKIGFLPFILFDSIKVILGYYTYKLTQKYEINIIRN</sequence>
<evidence type="ECO:0000313" key="5">
    <source>
        <dbReference type="Proteomes" id="UP001232493"/>
    </source>
</evidence>
<keyword evidence="5" id="KW-1185">Reference proteome</keyword>
<dbReference type="EMBL" id="CP069362">
    <property type="protein sequence ID" value="WGS65821.1"/>
    <property type="molecule type" value="Genomic_DNA"/>
</dbReference>
<feature type="transmembrane region" description="Helical" evidence="3">
    <location>
        <begin position="103"/>
        <end position="122"/>
    </location>
</feature>
<accession>A0ABY8PT64</accession>
<feature type="transmembrane region" description="Helical" evidence="3">
    <location>
        <begin position="52"/>
        <end position="70"/>
    </location>
</feature>
<dbReference type="InterPro" id="IPR003784">
    <property type="entry name" value="BioY"/>
</dbReference>
<dbReference type="RefSeq" id="WP_281000619.1">
    <property type="nucleotide sequence ID" value="NZ_CP069362.1"/>
</dbReference>
<protein>
    <recommendedName>
        <fullName evidence="2">Biotin transporter</fullName>
    </recommendedName>
</protein>
<evidence type="ECO:0000313" key="4">
    <source>
        <dbReference type="EMBL" id="WGS65821.1"/>
    </source>
</evidence>
<feature type="transmembrane region" description="Helical" evidence="3">
    <location>
        <begin position="134"/>
        <end position="154"/>
    </location>
</feature>
<feature type="transmembrane region" description="Helical" evidence="3">
    <location>
        <begin position="76"/>
        <end position="96"/>
    </location>
</feature>
<name>A0ABY8PT64_9BACT</name>
<dbReference type="PANTHER" id="PTHR34295:SF1">
    <property type="entry name" value="BIOTIN TRANSPORTER BIOY"/>
    <property type="match status" value="1"/>
</dbReference>
<gene>
    <name evidence="4" type="ORF">JRV97_04535</name>
</gene>
<keyword evidence="3" id="KW-1133">Transmembrane helix</keyword>
<reference evidence="4 5" key="1">
    <citation type="submission" date="2021-02" db="EMBL/GenBank/DDBJ databases">
        <title>Characterization of Marinitoga sp. nov. str. BP5-C20A.</title>
        <authorList>
            <person name="Erauso G."/>
            <person name="Postec A."/>
        </authorList>
    </citation>
    <scope>NUCLEOTIDE SEQUENCE [LARGE SCALE GENOMIC DNA]</scope>
    <source>
        <strain evidence="4 5">BP5-C20A</strain>
    </source>
</reference>
<dbReference type="PANTHER" id="PTHR34295">
    <property type="entry name" value="BIOTIN TRANSPORTER BIOY"/>
    <property type="match status" value="1"/>
</dbReference>
<comment type="similarity">
    <text evidence="1 2">Belongs to the BioY family.</text>
</comment>
<keyword evidence="3" id="KW-0812">Transmembrane</keyword>
<dbReference type="Pfam" id="PF02632">
    <property type="entry name" value="BioY"/>
    <property type="match status" value="1"/>
</dbReference>
<comment type="subcellular location">
    <subcellularLocation>
        <location evidence="2">Cell membrane</location>
        <topology evidence="2">Multi-pass membrane protein</topology>
    </subcellularLocation>
</comment>
<keyword evidence="2 3" id="KW-0472">Membrane</keyword>
<keyword evidence="2" id="KW-0813">Transport</keyword>
<dbReference type="Gene3D" id="1.10.1760.20">
    <property type="match status" value="1"/>
</dbReference>
<evidence type="ECO:0000256" key="3">
    <source>
        <dbReference type="SAM" id="Phobius"/>
    </source>
</evidence>
<evidence type="ECO:0000256" key="1">
    <source>
        <dbReference type="ARBA" id="ARBA00010692"/>
    </source>
</evidence>
<feature type="transmembrane region" description="Helical" evidence="3">
    <location>
        <begin position="29"/>
        <end position="45"/>
    </location>
</feature>
<dbReference type="PIRSF" id="PIRSF016661">
    <property type="entry name" value="BioY"/>
    <property type="match status" value="1"/>
</dbReference>
<organism evidence="4 5">
    <name type="scientific">Marinitoga aeolica</name>
    <dbReference type="NCBI Taxonomy" id="2809031"/>
    <lineage>
        <taxon>Bacteria</taxon>
        <taxon>Thermotogati</taxon>
        <taxon>Thermotogota</taxon>
        <taxon>Thermotogae</taxon>
        <taxon>Petrotogales</taxon>
        <taxon>Petrotogaceae</taxon>
        <taxon>Marinitoga</taxon>
    </lineage>
</organism>
<proteinExistence type="inferred from homology"/>